<keyword evidence="3" id="KW-0813">Transport</keyword>
<evidence type="ECO:0000256" key="8">
    <source>
        <dbReference type="ARBA" id="ARBA00023004"/>
    </source>
</evidence>
<dbReference type="SMART" id="SM00382">
    <property type="entry name" value="AAA"/>
    <property type="match status" value="1"/>
</dbReference>
<dbReference type="FunFam" id="3.40.50.300:FF:000134">
    <property type="entry name" value="Iron-enterobactin ABC transporter ATP-binding protein"/>
    <property type="match status" value="1"/>
</dbReference>
<dbReference type="InterPro" id="IPR003439">
    <property type="entry name" value="ABC_transporter-like_ATP-bd"/>
</dbReference>
<feature type="domain" description="ABC transporter" evidence="11">
    <location>
        <begin position="7"/>
        <end position="243"/>
    </location>
</feature>
<evidence type="ECO:0000259" key="11">
    <source>
        <dbReference type="PROSITE" id="PS50893"/>
    </source>
</evidence>
<evidence type="ECO:0000256" key="5">
    <source>
        <dbReference type="ARBA" id="ARBA00022496"/>
    </source>
</evidence>
<evidence type="ECO:0000256" key="7">
    <source>
        <dbReference type="ARBA" id="ARBA00022840"/>
    </source>
</evidence>
<evidence type="ECO:0000256" key="4">
    <source>
        <dbReference type="ARBA" id="ARBA00022475"/>
    </source>
</evidence>
<dbReference type="EMBL" id="FOSV01000027">
    <property type="protein sequence ID" value="SFL85298.1"/>
    <property type="molecule type" value="Genomic_DNA"/>
</dbReference>
<evidence type="ECO:0000256" key="1">
    <source>
        <dbReference type="ARBA" id="ARBA00004202"/>
    </source>
</evidence>
<evidence type="ECO:0000256" key="10">
    <source>
        <dbReference type="ARBA" id="ARBA00023136"/>
    </source>
</evidence>
<dbReference type="GO" id="GO:0005524">
    <property type="term" value="F:ATP binding"/>
    <property type="evidence" value="ECO:0007669"/>
    <property type="project" value="UniProtKB-KW"/>
</dbReference>
<dbReference type="PANTHER" id="PTHR42771:SF2">
    <property type="entry name" value="IRON(3+)-HYDROXAMATE IMPORT ATP-BINDING PROTEIN FHUC"/>
    <property type="match status" value="1"/>
</dbReference>
<dbReference type="GO" id="GO:0016887">
    <property type="term" value="F:ATP hydrolysis activity"/>
    <property type="evidence" value="ECO:0007669"/>
    <property type="project" value="InterPro"/>
</dbReference>
<dbReference type="SUPFAM" id="SSF52540">
    <property type="entry name" value="P-loop containing nucleoside triphosphate hydrolases"/>
    <property type="match status" value="1"/>
</dbReference>
<dbReference type="GO" id="GO:0006826">
    <property type="term" value="P:iron ion transport"/>
    <property type="evidence" value="ECO:0007669"/>
    <property type="project" value="UniProtKB-KW"/>
</dbReference>
<comment type="similarity">
    <text evidence="2">Belongs to the ABC transporter superfamily.</text>
</comment>
<name>A0A1I4L2N4_9HYPH</name>
<evidence type="ECO:0000256" key="3">
    <source>
        <dbReference type="ARBA" id="ARBA00022448"/>
    </source>
</evidence>
<dbReference type="InterPro" id="IPR051535">
    <property type="entry name" value="Siderophore_ABC-ATPase"/>
</dbReference>
<dbReference type="CDD" id="cd03214">
    <property type="entry name" value="ABC_Iron-Siderophores_B12_Hemin"/>
    <property type="match status" value="1"/>
</dbReference>
<keyword evidence="13" id="KW-1185">Reference proteome</keyword>
<keyword evidence="10" id="KW-0472">Membrane</keyword>
<evidence type="ECO:0000313" key="12">
    <source>
        <dbReference type="EMBL" id="SFL85298.1"/>
    </source>
</evidence>
<dbReference type="InterPro" id="IPR003593">
    <property type="entry name" value="AAA+_ATPase"/>
</dbReference>
<dbReference type="RefSeq" id="WP_091951128.1">
    <property type="nucleotide sequence ID" value="NZ_FOSV01000027.1"/>
</dbReference>
<dbReference type="OrthoDB" id="9810077at2"/>
<protein>
    <submittedName>
        <fullName evidence="12">Iron complex transport system ATP-binding protein</fullName>
    </submittedName>
</protein>
<dbReference type="InterPro" id="IPR017871">
    <property type="entry name" value="ABC_transporter-like_CS"/>
</dbReference>
<keyword evidence="9" id="KW-0406">Ion transport</keyword>
<evidence type="ECO:0000256" key="6">
    <source>
        <dbReference type="ARBA" id="ARBA00022741"/>
    </source>
</evidence>
<dbReference type="AlphaFoldDB" id="A0A1I4L2N4"/>
<comment type="subcellular location">
    <subcellularLocation>
        <location evidence="1">Cell membrane</location>
        <topology evidence="1">Peripheral membrane protein</topology>
    </subcellularLocation>
</comment>
<keyword evidence="7 12" id="KW-0067">ATP-binding</keyword>
<organism evidence="12 13">
    <name type="scientific">Methylorubrum salsuginis</name>
    <dbReference type="NCBI Taxonomy" id="414703"/>
    <lineage>
        <taxon>Bacteria</taxon>
        <taxon>Pseudomonadati</taxon>
        <taxon>Pseudomonadota</taxon>
        <taxon>Alphaproteobacteria</taxon>
        <taxon>Hyphomicrobiales</taxon>
        <taxon>Methylobacteriaceae</taxon>
        <taxon>Methylorubrum</taxon>
    </lineage>
</organism>
<keyword evidence="6" id="KW-0547">Nucleotide-binding</keyword>
<evidence type="ECO:0000256" key="9">
    <source>
        <dbReference type="ARBA" id="ARBA00023065"/>
    </source>
</evidence>
<keyword evidence="5" id="KW-0410">Iron transport</keyword>
<dbReference type="InterPro" id="IPR027417">
    <property type="entry name" value="P-loop_NTPase"/>
</dbReference>
<reference evidence="13" key="1">
    <citation type="submission" date="2016-10" db="EMBL/GenBank/DDBJ databases">
        <authorList>
            <person name="Varghese N."/>
            <person name="Submissions S."/>
        </authorList>
    </citation>
    <scope>NUCLEOTIDE SEQUENCE [LARGE SCALE GENOMIC DNA]</scope>
    <source>
        <strain evidence="13">CGMCC 1.6474</strain>
    </source>
</reference>
<dbReference type="GO" id="GO:0005886">
    <property type="term" value="C:plasma membrane"/>
    <property type="evidence" value="ECO:0007669"/>
    <property type="project" value="UniProtKB-SubCell"/>
</dbReference>
<evidence type="ECO:0000256" key="2">
    <source>
        <dbReference type="ARBA" id="ARBA00005417"/>
    </source>
</evidence>
<dbReference type="Gene3D" id="3.40.50.300">
    <property type="entry name" value="P-loop containing nucleotide triphosphate hydrolases"/>
    <property type="match status" value="1"/>
</dbReference>
<evidence type="ECO:0000313" key="13">
    <source>
        <dbReference type="Proteomes" id="UP000198804"/>
    </source>
</evidence>
<sequence length="273" mass="29183">MSEAAILRGRGLTVAYGARRVLDGLDVAIAPGGVTALCGANGCGKSTLLRSLAGLQPLQAGTVEIDGRPLGELKRRERARALAMLAQANEVPAGLTVFELVAYGRHAHRRLIGGLSSADRSAILDALAATGLRDHGAREVAALSGGERQRAWIAMALAQQCRVLLLDEPTTWLDVRHQVELVLALKNLNRERGITIVCVLHDLNQAAAMADRVLLMKAGRILHDGPPAEMLRPAPLAEVYGVEMWRLDHPDSAAPLCVPAFAPARRQPLEARP</sequence>
<keyword evidence="8" id="KW-0408">Iron</keyword>
<dbReference type="PROSITE" id="PS00211">
    <property type="entry name" value="ABC_TRANSPORTER_1"/>
    <property type="match status" value="1"/>
</dbReference>
<dbReference type="PANTHER" id="PTHR42771">
    <property type="entry name" value="IRON(3+)-HYDROXAMATE IMPORT ATP-BINDING PROTEIN FHUC"/>
    <property type="match status" value="1"/>
</dbReference>
<dbReference type="STRING" id="414703.SAMN04488125_12728"/>
<accession>A0A1I4L2N4</accession>
<dbReference type="Pfam" id="PF00005">
    <property type="entry name" value="ABC_tran"/>
    <property type="match status" value="1"/>
</dbReference>
<dbReference type="PROSITE" id="PS50893">
    <property type="entry name" value="ABC_TRANSPORTER_2"/>
    <property type="match status" value="1"/>
</dbReference>
<proteinExistence type="inferred from homology"/>
<keyword evidence="4" id="KW-1003">Cell membrane</keyword>
<dbReference type="Proteomes" id="UP000198804">
    <property type="component" value="Unassembled WGS sequence"/>
</dbReference>
<gene>
    <name evidence="12" type="ORF">SAMN04488125_12728</name>
</gene>